<accession>A0A1J5J4T7</accession>
<dbReference type="SUPFAM" id="SSF69500">
    <property type="entry name" value="DTD-like"/>
    <property type="match status" value="1"/>
</dbReference>
<protein>
    <recommendedName>
        <fullName evidence="2">D-aminoacyl-tRNA deacylase</fullName>
        <shortName evidence="2">DTD</shortName>
        <ecNumber evidence="2">3.1.1.96</ecNumber>
    </recommendedName>
    <alternativeName>
        <fullName evidence="2">Gly-tRNA(Ala) deacylase</fullName>
        <ecNumber evidence="2">3.1.1.-</ecNumber>
    </alternativeName>
</protein>
<dbReference type="GO" id="GO:0019478">
    <property type="term" value="P:D-amino acid catabolic process"/>
    <property type="evidence" value="ECO:0007669"/>
    <property type="project" value="UniProtKB-UniRule"/>
</dbReference>
<organism evidence="3 4">
    <name type="scientific">Candidatus Wirthbacteria bacterium CG2_30_54_11</name>
    <dbReference type="NCBI Taxonomy" id="1817892"/>
    <lineage>
        <taxon>Bacteria</taxon>
        <taxon>Candidatus Wirthbacteria</taxon>
    </lineage>
</organism>
<dbReference type="EMBL" id="MNZT01000003">
    <property type="protein sequence ID" value="OIQ00448.1"/>
    <property type="molecule type" value="Genomic_DNA"/>
</dbReference>
<dbReference type="HAMAP" id="MF_00518">
    <property type="entry name" value="Deacylase_Dtd"/>
    <property type="match status" value="1"/>
</dbReference>
<comment type="catalytic activity">
    <reaction evidence="2">
        <text>glycyl-tRNA(Ala) + H2O = tRNA(Ala) + glycine + H(+)</text>
        <dbReference type="Rhea" id="RHEA:53744"/>
        <dbReference type="Rhea" id="RHEA-COMP:9657"/>
        <dbReference type="Rhea" id="RHEA-COMP:13640"/>
        <dbReference type="ChEBI" id="CHEBI:15377"/>
        <dbReference type="ChEBI" id="CHEBI:15378"/>
        <dbReference type="ChEBI" id="CHEBI:57305"/>
        <dbReference type="ChEBI" id="CHEBI:78442"/>
        <dbReference type="ChEBI" id="CHEBI:78522"/>
    </reaction>
</comment>
<keyword evidence="2" id="KW-0378">Hydrolase</keyword>
<dbReference type="Pfam" id="PF02580">
    <property type="entry name" value="Tyr_Deacylase"/>
    <property type="match status" value="1"/>
</dbReference>
<dbReference type="GO" id="GO:0000049">
    <property type="term" value="F:tRNA binding"/>
    <property type="evidence" value="ECO:0007669"/>
    <property type="project" value="UniProtKB-UniRule"/>
</dbReference>
<dbReference type="STRING" id="1817892.AUK40_00160"/>
<comment type="catalytic activity">
    <reaction evidence="2">
        <text>a D-aminoacyl-tRNA + H2O = a tRNA + a D-alpha-amino acid + H(+)</text>
        <dbReference type="Rhea" id="RHEA:13953"/>
        <dbReference type="Rhea" id="RHEA-COMP:10123"/>
        <dbReference type="Rhea" id="RHEA-COMP:10124"/>
        <dbReference type="ChEBI" id="CHEBI:15377"/>
        <dbReference type="ChEBI" id="CHEBI:15378"/>
        <dbReference type="ChEBI" id="CHEBI:59871"/>
        <dbReference type="ChEBI" id="CHEBI:78442"/>
        <dbReference type="ChEBI" id="CHEBI:79333"/>
        <dbReference type="EC" id="3.1.1.96"/>
    </reaction>
</comment>
<evidence type="ECO:0000256" key="1">
    <source>
        <dbReference type="ARBA" id="ARBA00009673"/>
    </source>
</evidence>
<comment type="function">
    <text evidence="2">An aminoacyl-tRNA editing enzyme that deacylates mischarged D-aminoacyl-tRNAs. Also deacylates mischarged glycyl-tRNA(Ala), protecting cells against glycine mischarging by AlaRS. Acts via tRNA-based rather than protein-based catalysis; rejects L-amino acids rather than detecting D-amino acids in the active site. By recycling D-aminoacyl-tRNA to D-amino acids and free tRNA molecules, this enzyme counteracts the toxicity associated with the formation of D-aminoacyl-tRNA entities in vivo and helps enforce protein L-homochirality.</text>
</comment>
<comment type="similarity">
    <text evidence="1 2">Belongs to the DTD family.</text>
</comment>
<dbReference type="EC" id="3.1.1.-" evidence="2"/>
<evidence type="ECO:0000256" key="2">
    <source>
        <dbReference type="HAMAP-Rule" id="MF_00518"/>
    </source>
</evidence>
<dbReference type="AlphaFoldDB" id="A0A1J5J4T7"/>
<reference evidence="3 4" key="1">
    <citation type="journal article" date="2016" name="Environ. Microbiol.">
        <title>Genomic resolution of a cold subsurface aquifer community provides metabolic insights for novel microbes adapted to high CO concentrations.</title>
        <authorList>
            <person name="Probst A.J."/>
            <person name="Castelle C.J."/>
            <person name="Singh A."/>
            <person name="Brown C.T."/>
            <person name="Anantharaman K."/>
            <person name="Sharon I."/>
            <person name="Hug L.A."/>
            <person name="Burstein D."/>
            <person name="Emerson J.B."/>
            <person name="Thomas B.C."/>
            <person name="Banfield J.F."/>
        </authorList>
    </citation>
    <scope>NUCLEOTIDE SEQUENCE [LARGE SCALE GENOMIC DNA]</scope>
    <source>
        <strain evidence="3">CG2_30_54_11</strain>
    </source>
</reference>
<dbReference type="Gene3D" id="3.50.80.10">
    <property type="entry name" value="D-tyrosyl-tRNA(Tyr) deacylase"/>
    <property type="match status" value="1"/>
</dbReference>
<dbReference type="EC" id="3.1.1.96" evidence="2"/>
<comment type="subcellular location">
    <subcellularLocation>
        <location evidence="2">Cytoplasm</location>
    </subcellularLocation>
</comment>
<dbReference type="InterPro" id="IPR023509">
    <property type="entry name" value="DTD-like_sf"/>
</dbReference>
<keyword evidence="2" id="KW-0694">RNA-binding</keyword>
<comment type="subunit">
    <text evidence="2">Homodimer.</text>
</comment>
<evidence type="ECO:0000313" key="4">
    <source>
        <dbReference type="Proteomes" id="UP000183245"/>
    </source>
</evidence>
<dbReference type="GO" id="GO:0005737">
    <property type="term" value="C:cytoplasm"/>
    <property type="evidence" value="ECO:0007669"/>
    <property type="project" value="UniProtKB-SubCell"/>
</dbReference>
<proteinExistence type="inferred from homology"/>
<feature type="short sequence motif" description="Gly-cisPro motif, important for rejection of L-amino acids" evidence="2">
    <location>
        <begin position="137"/>
        <end position="138"/>
    </location>
</feature>
<keyword evidence="2" id="KW-0820">tRNA-binding</keyword>
<name>A0A1J5J4T7_9BACT</name>
<dbReference type="Proteomes" id="UP000183245">
    <property type="component" value="Unassembled WGS sequence"/>
</dbReference>
<dbReference type="NCBIfam" id="TIGR00256">
    <property type="entry name" value="D-aminoacyl-tRNA deacylase"/>
    <property type="match status" value="1"/>
</dbReference>
<comment type="domain">
    <text evidence="2">A Gly-cisPro motif from one monomer fits into the active site of the other monomer to allow specific chiral rejection of L-amino acids.</text>
</comment>
<comment type="caution">
    <text evidence="3">The sequence shown here is derived from an EMBL/GenBank/DDBJ whole genome shotgun (WGS) entry which is preliminary data.</text>
</comment>
<dbReference type="InterPro" id="IPR003732">
    <property type="entry name" value="Daa-tRNA_deacyls_DTD"/>
</dbReference>
<dbReference type="GO" id="GO:0106026">
    <property type="term" value="F:Gly-tRNA(Ala) deacylase activity"/>
    <property type="evidence" value="ECO:0007669"/>
    <property type="project" value="UniProtKB-UniRule"/>
</dbReference>
<dbReference type="PANTHER" id="PTHR10472:SF5">
    <property type="entry name" value="D-AMINOACYL-TRNA DEACYLASE 1"/>
    <property type="match status" value="1"/>
</dbReference>
<dbReference type="CDD" id="cd00563">
    <property type="entry name" value="Dtyr_deacylase"/>
    <property type="match status" value="1"/>
</dbReference>
<dbReference type="FunFam" id="3.50.80.10:FF:000001">
    <property type="entry name" value="D-aminoacyl-tRNA deacylase"/>
    <property type="match status" value="1"/>
</dbReference>
<evidence type="ECO:0000313" key="3">
    <source>
        <dbReference type="EMBL" id="OIQ00448.1"/>
    </source>
</evidence>
<dbReference type="GO" id="GO:0051500">
    <property type="term" value="F:D-tyrosyl-tRNA(Tyr) deacylase activity"/>
    <property type="evidence" value="ECO:0007669"/>
    <property type="project" value="TreeGrafter"/>
</dbReference>
<gene>
    <name evidence="2" type="primary">dtd</name>
    <name evidence="3" type="ORF">AUK40_00160</name>
</gene>
<dbReference type="GO" id="GO:0043908">
    <property type="term" value="F:Ser(Gly)-tRNA(Ala) hydrolase activity"/>
    <property type="evidence" value="ECO:0007669"/>
    <property type="project" value="UniProtKB-UniRule"/>
</dbReference>
<sequence length="150" mass="16271">MRAVIQRSARASVSVDGKVVGEINHGLVILLGVKTGDNEADADYLADKIVNLRIFPDGEDKMNRSLLGTGGQALIISQFTLYGDSRRGRRPSFIEAAPPQQAKQLYDYFVNRVQACGITTATGTFQAMMSVQLVNEGPVTLIVESKPDQT</sequence>
<keyword evidence="2" id="KW-0963">Cytoplasm</keyword>
<dbReference type="PANTHER" id="PTHR10472">
    <property type="entry name" value="D-TYROSYL-TRNA TYR DEACYLASE"/>
    <property type="match status" value="1"/>
</dbReference>